<feature type="chain" id="PRO_5047033275" evidence="1">
    <location>
        <begin position="21"/>
        <end position="396"/>
    </location>
</feature>
<evidence type="ECO:0000259" key="3">
    <source>
        <dbReference type="Pfam" id="PF16411"/>
    </source>
</evidence>
<feature type="domain" description="Outer membrane protein SusF/SusE-like C-terminal" evidence="3">
    <location>
        <begin position="185"/>
        <end position="270"/>
    </location>
</feature>
<dbReference type="Gene3D" id="2.60.40.3620">
    <property type="match status" value="1"/>
</dbReference>
<evidence type="ECO:0000313" key="5">
    <source>
        <dbReference type="Proteomes" id="UP000820977"/>
    </source>
</evidence>
<evidence type="ECO:0000256" key="1">
    <source>
        <dbReference type="SAM" id="SignalP"/>
    </source>
</evidence>
<sequence length="396" mass="43599">MKYINKLMMLTLLVMPFLFASCDKDDDSNPTLDLSHVAEGFVLNTPAYAGNTYDLANSDGVQLTCTQPDYGDGVPYIVRYFVQVSIDPTFAGGNKDAKFTELSTSFTTAKMLANAREMNDALVDLYQAANPDADIPSSMPVYVRLRAIIDGSMIENLGETYSNVITLQSVRAEYQAPDVEYPACLYVVGSSIQNAWSSWKQVSAVYGLPGQYYTVVYVPDGGSFKWGTYESDWRGYSRITVDDKAGAGVSDNADDNLVIAKGGWYTLHFEGTMSADKKSISYTLHIQPAEAYIMGAAAGGAWDEANAAWALQAPADQTGEWVSPAFAGSGELRAYIRVPGLEWWRTEFTLYKGNVFYRKDNIVDNWASNVGEEYSVNCSPGQKLYINFDKNTGEVK</sequence>
<dbReference type="Proteomes" id="UP000820977">
    <property type="component" value="Unassembled WGS sequence"/>
</dbReference>
<keyword evidence="1" id="KW-0732">Signal</keyword>
<dbReference type="EMBL" id="JABKKJ010000002">
    <property type="protein sequence ID" value="NPE24335.1"/>
    <property type="molecule type" value="Genomic_DNA"/>
</dbReference>
<dbReference type="InterPro" id="IPR025970">
    <property type="entry name" value="SusE"/>
</dbReference>
<feature type="signal peptide" evidence="1">
    <location>
        <begin position="1"/>
        <end position="20"/>
    </location>
</feature>
<dbReference type="CDD" id="cd12965">
    <property type="entry name" value="CBM-Eb_CBM-Fb"/>
    <property type="match status" value="1"/>
</dbReference>
<dbReference type="CDD" id="cd12966">
    <property type="entry name" value="CBM-Ec_CBM-Fc"/>
    <property type="match status" value="1"/>
</dbReference>
<evidence type="ECO:0000313" key="4">
    <source>
        <dbReference type="EMBL" id="NPE24335.1"/>
    </source>
</evidence>
<comment type="caution">
    <text evidence="4">The sequence shown here is derived from an EMBL/GenBank/DDBJ whole genome shotgun (WGS) entry which is preliminary data.</text>
</comment>
<dbReference type="Pfam" id="PF16411">
    <property type="entry name" value="SusF_SusE"/>
    <property type="match status" value="2"/>
</dbReference>
<organism evidence="4 5">
    <name type="scientific">Xylanibacter caecicola</name>
    <dbReference type="NCBI Taxonomy" id="2736294"/>
    <lineage>
        <taxon>Bacteria</taxon>
        <taxon>Pseudomonadati</taxon>
        <taxon>Bacteroidota</taxon>
        <taxon>Bacteroidia</taxon>
        <taxon>Bacteroidales</taxon>
        <taxon>Prevotellaceae</taxon>
        <taxon>Xylanibacter</taxon>
    </lineage>
</organism>
<name>A0ABX2B309_9BACT</name>
<dbReference type="PROSITE" id="PS51257">
    <property type="entry name" value="PROKAR_LIPOPROTEIN"/>
    <property type="match status" value="1"/>
</dbReference>
<feature type="domain" description="Outer membrane protein SusF/SusE-like C-terminal" evidence="3">
    <location>
        <begin position="291"/>
        <end position="394"/>
    </location>
</feature>
<dbReference type="Gene3D" id="2.60.40.3610">
    <property type="match status" value="1"/>
</dbReference>
<reference evidence="4 5" key="1">
    <citation type="submission" date="2020-05" db="EMBL/GenBank/DDBJ databases">
        <title>Distinct polysaccharide utilization as determinants for interspecies competition between intestinal Prevotella spp.</title>
        <authorList>
            <person name="Galvez E.J.C."/>
            <person name="Iljazovic A."/>
            <person name="Strowig T."/>
        </authorList>
    </citation>
    <scope>NUCLEOTIDE SEQUENCE [LARGE SCALE GENOMIC DNA]</scope>
    <source>
        <strain evidence="4 5">PCHR</strain>
    </source>
</reference>
<feature type="domain" description="SusE outer membrane protein" evidence="2">
    <location>
        <begin position="27"/>
        <end position="129"/>
    </location>
</feature>
<gene>
    <name evidence="4" type="ORF">HPS54_02170</name>
</gene>
<dbReference type="Pfam" id="PF14292">
    <property type="entry name" value="SusE"/>
    <property type="match status" value="1"/>
</dbReference>
<protein>
    <submittedName>
        <fullName evidence="4">SusF/SusE family outer membrane protein</fullName>
    </submittedName>
</protein>
<accession>A0ABX2B309</accession>
<dbReference type="InterPro" id="IPR032187">
    <property type="entry name" value="SusF/SusE-like_C"/>
</dbReference>
<dbReference type="RefSeq" id="WP_172343835.1">
    <property type="nucleotide sequence ID" value="NZ_CASYYZ010000021.1"/>
</dbReference>
<proteinExistence type="predicted"/>
<keyword evidence="5" id="KW-1185">Reference proteome</keyword>
<evidence type="ECO:0000259" key="2">
    <source>
        <dbReference type="Pfam" id="PF14292"/>
    </source>
</evidence>